<proteinExistence type="predicted"/>
<reference evidence="2 3" key="1">
    <citation type="submission" date="2021-01" db="EMBL/GenBank/DDBJ databases">
        <title>Whole genome shotgun sequence of Plantactinospora endophytica NBRC 110450.</title>
        <authorList>
            <person name="Komaki H."/>
            <person name="Tamura T."/>
        </authorList>
    </citation>
    <scope>NUCLEOTIDE SEQUENCE [LARGE SCALE GENOMIC DNA]</scope>
    <source>
        <strain evidence="2 3">NBRC 110450</strain>
    </source>
</reference>
<organism evidence="2 3">
    <name type="scientific">Plantactinospora endophytica</name>
    <dbReference type="NCBI Taxonomy" id="673535"/>
    <lineage>
        <taxon>Bacteria</taxon>
        <taxon>Bacillati</taxon>
        <taxon>Actinomycetota</taxon>
        <taxon>Actinomycetes</taxon>
        <taxon>Micromonosporales</taxon>
        <taxon>Micromonosporaceae</taxon>
        <taxon>Plantactinospora</taxon>
    </lineage>
</organism>
<gene>
    <name evidence="2" type="ORF">Pen02_12560</name>
</gene>
<protein>
    <recommendedName>
        <fullName evidence="4">DUF393 domain-containing protein</fullName>
    </recommendedName>
</protein>
<evidence type="ECO:0000313" key="3">
    <source>
        <dbReference type="Proteomes" id="UP000646749"/>
    </source>
</evidence>
<dbReference type="Pfam" id="PF04134">
    <property type="entry name" value="DCC1-like"/>
    <property type="match status" value="1"/>
</dbReference>
<sequence length="150" mass="16229">MTAGARAADPTGHGAGGIGTFTVLYDQYCPVCRAARRWLESRPQLVPLEFVPAGSATARQRFPGLDHRATLRDITVVADTGEVYVGDGAWLACLWALSGYRGLADRLAEPHLLPMARRVVAAASALRERTSEPGYRSRDERADCAEDRCG</sequence>
<name>A0ABQ4DV49_9ACTN</name>
<keyword evidence="3" id="KW-1185">Reference proteome</keyword>
<evidence type="ECO:0000313" key="2">
    <source>
        <dbReference type="EMBL" id="GIG86320.1"/>
    </source>
</evidence>
<dbReference type="Proteomes" id="UP000646749">
    <property type="component" value="Unassembled WGS sequence"/>
</dbReference>
<evidence type="ECO:0000256" key="1">
    <source>
        <dbReference type="SAM" id="MobiDB-lite"/>
    </source>
</evidence>
<dbReference type="EMBL" id="BONW01000004">
    <property type="protein sequence ID" value="GIG86320.1"/>
    <property type="molecule type" value="Genomic_DNA"/>
</dbReference>
<feature type="region of interest" description="Disordered" evidence="1">
    <location>
        <begin position="131"/>
        <end position="150"/>
    </location>
</feature>
<accession>A0ABQ4DV49</accession>
<dbReference type="RefSeq" id="WP_203864960.1">
    <property type="nucleotide sequence ID" value="NZ_BONW01000004.1"/>
</dbReference>
<evidence type="ECO:0008006" key="4">
    <source>
        <dbReference type="Google" id="ProtNLM"/>
    </source>
</evidence>
<comment type="caution">
    <text evidence="2">The sequence shown here is derived from an EMBL/GenBank/DDBJ whole genome shotgun (WGS) entry which is preliminary data.</text>
</comment>
<dbReference type="InterPro" id="IPR007263">
    <property type="entry name" value="DCC1-like"/>
</dbReference>